<protein>
    <recommendedName>
        <fullName evidence="1">HNH domain-containing protein</fullName>
    </recommendedName>
</protein>
<feature type="domain" description="HNH" evidence="1">
    <location>
        <begin position="86"/>
        <end position="118"/>
    </location>
</feature>
<dbReference type="InterPro" id="IPR003615">
    <property type="entry name" value="HNH_nuc"/>
</dbReference>
<dbReference type="Pfam" id="PF01844">
    <property type="entry name" value="HNH"/>
    <property type="match status" value="1"/>
</dbReference>
<dbReference type="AlphaFoldDB" id="A0A4Y3K898"/>
<dbReference type="Gene3D" id="1.10.30.50">
    <property type="match status" value="1"/>
</dbReference>
<reference evidence="2 3" key="1">
    <citation type="submission" date="2019-06" db="EMBL/GenBank/DDBJ databases">
        <title>Whole genome shotgun sequence of Cellulomonas uda NBRC 3747.</title>
        <authorList>
            <person name="Hosoyama A."/>
            <person name="Uohara A."/>
            <person name="Ohji S."/>
            <person name="Ichikawa N."/>
        </authorList>
    </citation>
    <scope>NUCLEOTIDE SEQUENCE [LARGE SCALE GENOMIC DNA]</scope>
    <source>
        <strain evidence="2 3">NBRC 3747</strain>
    </source>
</reference>
<dbReference type="Proteomes" id="UP000315842">
    <property type="component" value="Unassembled WGS sequence"/>
</dbReference>
<keyword evidence="3" id="KW-1185">Reference proteome</keyword>
<name>A0A4Y3K898_CELUD</name>
<dbReference type="CDD" id="cd00085">
    <property type="entry name" value="HNHc"/>
    <property type="match status" value="1"/>
</dbReference>
<comment type="caution">
    <text evidence="2">The sequence shown here is derived from an EMBL/GenBank/DDBJ whole genome shotgun (WGS) entry which is preliminary data.</text>
</comment>
<evidence type="ECO:0000313" key="3">
    <source>
        <dbReference type="Proteomes" id="UP000315842"/>
    </source>
</evidence>
<gene>
    <name evidence="2" type="ORF">CUD01_03900</name>
</gene>
<proteinExistence type="predicted"/>
<sequence length="131" mass="14301">MADRPGGTSSGAGLAATAGVVVIERRAVRRRRPLTEGDLSWIRSTARWKRLVDEICVPGAVCGICLGERGPILFDVRRAHPLSRSLDHIKPLARGGDPWDPANLQPAHLSCNAAKGDREPPARCNRGWSWY</sequence>
<dbReference type="GO" id="GO:0003676">
    <property type="term" value="F:nucleic acid binding"/>
    <property type="evidence" value="ECO:0007669"/>
    <property type="project" value="InterPro"/>
</dbReference>
<organism evidence="2 3">
    <name type="scientific">Cellulomonas uda</name>
    <dbReference type="NCBI Taxonomy" id="1714"/>
    <lineage>
        <taxon>Bacteria</taxon>
        <taxon>Bacillati</taxon>
        <taxon>Actinomycetota</taxon>
        <taxon>Actinomycetes</taxon>
        <taxon>Micrococcales</taxon>
        <taxon>Cellulomonadaceae</taxon>
        <taxon>Cellulomonas</taxon>
    </lineage>
</organism>
<evidence type="ECO:0000259" key="1">
    <source>
        <dbReference type="Pfam" id="PF01844"/>
    </source>
</evidence>
<dbReference type="RefSeq" id="WP_141318276.1">
    <property type="nucleotide sequence ID" value="NZ_BJLP01000004.1"/>
</dbReference>
<dbReference type="GO" id="GO:0004519">
    <property type="term" value="F:endonuclease activity"/>
    <property type="evidence" value="ECO:0007669"/>
    <property type="project" value="InterPro"/>
</dbReference>
<dbReference type="GO" id="GO:0008270">
    <property type="term" value="F:zinc ion binding"/>
    <property type="evidence" value="ECO:0007669"/>
    <property type="project" value="InterPro"/>
</dbReference>
<dbReference type="EMBL" id="BJLP01000004">
    <property type="protein sequence ID" value="GEA79946.1"/>
    <property type="molecule type" value="Genomic_DNA"/>
</dbReference>
<evidence type="ECO:0000313" key="2">
    <source>
        <dbReference type="EMBL" id="GEA79946.1"/>
    </source>
</evidence>
<accession>A0A4Y3K898</accession>
<dbReference type="InterPro" id="IPR002711">
    <property type="entry name" value="HNH"/>
</dbReference>